<dbReference type="PANTHER" id="PTHR11441:SF0">
    <property type="entry name" value="THYMIDINE KINASE, CYTOSOLIC"/>
    <property type="match status" value="1"/>
</dbReference>
<proteinExistence type="inferred from homology"/>
<dbReference type="PIRSF" id="PIRSF035805">
    <property type="entry name" value="TK_cell"/>
    <property type="match status" value="1"/>
</dbReference>
<dbReference type="EMBL" id="CP071182">
    <property type="protein sequence ID" value="QSO45373.1"/>
    <property type="molecule type" value="Genomic_DNA"/>
</dbReference>
<evidence type="ECO:0000313" key="12">
    <source>
        <dbReference type="EMBL" id="QSO45373.1"/>
    </source>
</evidence>
<evidence type="ECO:0000256" key="8">
    <source>
        <dbReference type="PIRSR" id="PIRSR035805-1"/>
    </source>
</evidence>
<evidence type="ECO:0000256" key="2">
    <source>
        <dbReference type="ARBA" id="ARBA00012118"/>
    </source>
</evidence>
<dbReference type="Gene3D" id="3.30.60.20">
    <property type="match status" value="1"/>
</dbReference>
<keyword evidence="13" id="KW-1185">Reference proteome</keyword>
<dbReference type="GO" id="GO:0004797">
    <property type="term" value="F:thymidine kinase activity"/>
    <property type="evidence" value="ECO:0007669"/>
    <property type="project" value="UniProtKB-EC"/>
</dbReference>
<dbReference type="InterPro" id="IPR027417">
    <property type="entry name" value="P-loop_NTPase"/>
</dbReference>
<evidence type="ECO:0000256" key="4">
    <source>
        <dbReference type="ARBA" id="ARBA00022679"/>
    </source>
</evidence>
<dbReference type="PROSITE" id="PS00603">
    <property type="entry name" value="TK_CELLULAR_TYPE"/>
    <property type="match status" value="1"/>
</dbReference>
<dbReference type="RefSeq" id="WP_206654744.1">
    <property type="nucleotide sequence ID" value="NZ_CP071182.1"/>
</dbReference>
<dbReference type="GO" id="GO:0071897">
    <property type="term" value="P:DNA biosynthetic process"/>
    <property type="evidence" value="ECO:0007669"/>
    <property type="project" value="UniProtKB-KW"/>
</dbReference>
<dbReference type="InterPro" id="IPR001267">
    <property type="entry name" value="Thymidine_kinase"/>
</dbReference>
<evidence type="ECO:0000256" key="6">
    <source>
        <dbReference type="ARBA" id="ARBA00022777"/>
    </source>
</evidence>
<dbReference type="Gene3D" id="3.40.50.300">
    <property type="entry name" value="P-loop containing nucleotide triphosphate hydrolases"/>
    <property type="match status" value="1"/>
</dbReference>
<dbReference type="InterPro" id="IPR020633">
    <property type="entry name" value="Thymidine_kinase_CS"/>
</dbReference>
<comment type="catalytic activity">
    <reaction evidence="10">
        <text>thymidine + ATP = dTMP + ADP + H(+)</text>
        <dbReference type="Rhea" id="RHEA:19129"/>
        <dbReference type="ChEBI" id="CHEBI:15378"/>
        <dbReference type="ChEBI" id="CHEBI:17748"/>
        <dbReference type="ChEBI" id="CHEBI:30616"/>
        <dbReference type="ChEBI" id="CHEBI:63528"/>
        <dbReference type="ChEBI" id="CHEBI:456216"/>
        <dbReference type="EC" id="2.7.1.21"/>
    </reaction>
</comment>
<dbReference type="GO" id="GO:0046104">
    <property type="term" value="P:thymidine metabolic process"/>
    <property type="evidence" value="ECO:0007669"/>
    <property type="project" value="TreeGrafter"/>
</dbReference>
<dbReference type="Pfam" id="PF00265">
    <property type="entry name" value="TK"/>
    <property type="match status" value="1"/>
</dbReference>
<feature type="binding site" evidence="9">
    <location>
        <position position="204"/>
    </location>
    <ligand>
        <name>substrate</name>
    </ligand>
</feature>
<evidence type="ECO:0000256" key="1">
    <source>
        <dbReference type="ARBA" id="ARBA00007587"/>
    </source>
</evidence>
<reference evidence="12 13" key="1">
    <citation type="submission" date="2021-02" db="EMBL/GenBank/DDBJ databases">
        <title>Alicyclobacillus curvatus sp. nov. and Alicyclobacillus mengziensis sp. nov., two acidophilic bacteria isolated from acid mine drainage.</title>
        <authorList>
            <person name="Huang Y."/>
        </authorList>
    </citation>
    <scope>NUCLEOTIDE SEQUENCE [LARGE SCALE GENOMIC DNA]</scope>
    <source>
        <strain evidence="12 13">S30H14</strain>
    </source>
</reference>
<dbReference type="AlphaFoldDB" id="A0A9X7VUB5"/>
<keyword evidence="7 10" id="KW-0067">ATP-binding</keyword>
<dbReference type="EC" id="2.7.1.21" evidence="2 10"/>
<dbReference type="SUPFAM" id="SSF57716">
    <property type="entry name" value="Glucocorticoid receptor-like (DNA-binding domain)"/>
    <property type="match status" value="1"/>
</dbReference>
<evidence type="ECO:0000313" key="13">
    <source>
        <dbReference type="Proteomes" id="UP000663505"/>
    </source>
</evidence>
<keyword evidence="5 10" id="KW-0547">Nucleotide-binding</keyword>
<organism evidence="12 13">
    <name type="scientific">Alicyclobacillus mengziensis</name>
    <dbReference type="NCBI Taxonomy" id="2931921"/>
    <lineage>
        <taxon>Bacteria</taxon>
        <taxon>Bacillati</taxon>
        <taxon>Bacillota</taxon>
        <taxon>Bacilli</taxon>
        <taxon>Bacillales</taxon>
        <taxon>Alicyclobacillaceae</taxon>
        <taxon>Alicyclobacillus</taxon>
    </lineage>
</organism>
<accession>A0A9X7VUB5</accession>
<name>A0A9X7VUB5_9BACL</name>
<feature type="binding site" evidence="9">
    <location>
        <begin position="196"/>
        <end position="199"/>
    </location>
    <ligand>
        <name>substrate</name>
    </ligand>
</feature>
<keyword evidence="3 10" id="KW-0237">DNA synthesis</keyword>
<dbReference type="GO" id="GO:0005524">
    <property type="term" value="F:ATP binding"/>
    <property type="evidence" value="ECO:0007669"/>
    <property type="project" value="UniProtKB-KW"/>
</dbReference>
<evidence type="ECO:0000256" key="3">
    <source>
        <dbReference type="ARBA" id="ARBA00022634"/>
    </source>
</evidence>
<protein>
    <recommendedName>
        <fullName evidence="2 10">Thymidine kinase</fullName>
        <ecNumber evidence="2 10">2.7.1.21</ecNumber>
    </recommendedName>
</protein>
<keyword evidence="4 10" id="KW-0808">Transferase</keyword>
<dbReference type="PANTHER" id="PTHR11441">
    <property type="entry name" value="THYMIDINE KINASE"/>
    <property type="match status" value="1"/>
</dbReference>
<dbReference type="Proteomes" id="UP000663505">
    <property type="component" value="Chromosome"/>
</dbReference>
<dbReference type="GO" id="GO:0005829">
    <property type="term" value="C:cytosol"/>
    <property type="evidence" value="ECO:0007669"/>
    <property type="project" value="TreeGrafter"/>
</dbReference>
<dbReference type="KEGG" id="afx:JZ786_12290"/>
<gene>
    <name evidence="12" type="ORF">JZ786_12290</name>
</gene>
<keyword evidence="6 10" id="KW-0418">Kinase</keyword>
<sequence>MFDTKSPDVGHLLAITGNMMSGKTEELIARIRTFERVEAIRVQAAKREGTRYKRRKIGVYKHGLDTRYSDTEIASHSGQRMQASLVESAQALYEDVIKNGYGIVACDEVQFFMEKDDDGYVIIKVLAQLLRRRCLVVVSGLDKDFRGMPFGPMGDILALADERVSLTSTCVRCGAPAVLPQRLINGRPADWNDPIVFPGATEAYEPRCRRCHVTFYSQSTELNPADGFESIALAKAEVAAGNE</sequence>
<evidence type="ECO:0000256" key="10">
    <source>
        <dbReference type="RuleBase" id="RU000544"/>
    </source>
</evidence>
<evidence type="ECO:0000256" key="9">
    <source>
        <dbReference type="PIRSR" id="PIRSR035805-2"/>
    </source>
</evidence>
<evidence type="ECO:0000256" key="7">
    <source>
        <dbReference type="ARBA" id="ARBA00022840"/>
    </source>
</evidence>
<feature type="active site" description="Proton acceptor" evidence="8">
    <location>
        <position position="108"/>
    </location>
</feature>
<comment type="similarity">
    <text evidence="1 11">Belongs to the thymidine kinase family.</text>
</comment>
<dbReference type="SUPFAM" id="SSF52540">
    <property type="entry name" value="P-loop containing nucleoside triphosphate hydrolases"/>
    <property type="match status" value="1"/>
</dbReference>
<evidence type="ECO:0000256" key="5">
    <source>
        <dbReference type="ARBA" id="ARBA00022741"/>
    </source>
</evidence>
<evidence type="ECO:0000256" key="11">
    <source>
        <dbReference type="RuleBase" id="RU004165"/>
    </source>
</evidence>